<proteinExistence type="inferred from homology"/>
<keyword evidence="5 8" id="KW-0812">Transmembrane</keyword>
<evidence type="ECO:0000256" key="2">
    <source>
        <dbReference type="ARBA" id="ARBA00008566"/>
    </source>
</evidence>
<feature type="transmembrane region" description="Helical" evidence="8">
    <location>
        <begin position="233"/>
        <end position="258"/>
    </location>
</feature>
<dbReference type="InterPro" id="IPR051629">
    <property type="entry name" value="Sulfite_efflux_TDT"/>
</dbReference>
<protein>
    <recommendedName>
        <fullName evidence="11">C4-dicarboxylate transporter/malic acid transport protein</fullName>
    </recommendedName>
</protein>
<dbReference type="Gene3D" id="1.50.10.150">
    <property type="entry name" value="Voltage-dependent anion channel"/>
    <property type="match status" value="1"/>
</dbReference>
<dbReference type="InterPro" id="IPR004695">
    <property type="entry name" value="SLAC1/Mae1/Ssu1/TehA"/>
</dbReference>
<dbReference type="PANTHER" id="PTHR31686:SF1">
    <property type="entry name" value="SULFITE EFFLUX PUMP SSU1"/>
    <property type="match status" value="1"/>
</dbReference>
<evidence type="ECO:0000256" key="4">
    <source>
        <dbReference type="ARBA" id="ARBA00022475"/>
    </source>
</evidence>
<comment type="caution">
    <text evidence="9">The sequence shown here is derived from an EMBL/GenBank/DDBJ whole genome shotgun (WGS) entry which is preliminary data.</text>
</comment>
<evidence type="ECO:0000256" key="8">
    <source>
        <dbReference type="SAM" id="Phobius"/>
    </source>
</evidence>
<dbReference type="AlphaFoldDB" id="A0A8H5HLU5"/>
<feature type="transmembrane region" description="Helical" evidence="8">
    <location>
        <begin position="6"/>
        <end position="25"/>
    </location>
</feature>
<evidence type="ECO:0000256" key="6">
    <source>
        <dbReference type="ARBA" id="ARBA00022989"/>
    </source>
</evidence>
<dbReference type="InterPro" id="IPR038665">
    <property type="entry name" value="Voltage-dep_anion_channel_sf"/>
</dbReference>
<feature type="transmembrane region" description="Helical" evidence="8">
    <location>
        <begin position="115"/>
        <end position="135"/>
    </location>
</feature>
<dbReference type="GO" id="GO:0000319">
    <property type="term" value="F:sulfite transmembrane transporter activity"/>
    <property type="evidence" value="ECO:0007669"/>
    <property type="project" value="TreeGrafter"/>
</dbReference>
<keyword evidence="10" id="KW-1185">Reference proteome</keyword>
<evidence type="ECO:0000256" key="5">
    <source>
        <dbReference type="ARBA" id="ARBA00022692"/>
    </source>
</evidence>
<keyword evidence="6 8" id="KW-1133">Transmembrane helix</keyword>
<feature type="transmembrane region" description="Helical" evidence="8">
    <location>
        <begin position="78"/>
        <end position="103"/>
    </location>
</feature>
<name>A0A8H5HLU5_9AGAR</name>
<feature type="transmembrane region" description="Helical" evidence="8">
    <location>
        <begin position="147"/>
        <end position="174"/>
    </location>
</feature>
<feature type="transmembrane region" description="Helical" evidence="8">
    <location>
        <begin position="270"/>
        <end position="293"/>
    </location>
</feature>
<evidence type="ECO:0000313" key="10">
    <source>
        <dbReference type="Proteomes" id="UP000565441"/>
    </source>
</evidence>
<dbReference type="Pfam" id="PF03595">
    <property type="entry name" value="SLAC1"/>
    <property type="match status" value="1"/>
</dbReference>
<comment type="subcellular location">
    <subcellularLocation>
        <location evidence="1">Cell membrane</location>
        <topology evidence="1">Multi-pass membrane protein</topology>
    </subcellularLocation>
</comment>
<reference evidence="9 10" key="1">
    <citation type="journal article" date="2020" name="ISME J.">
        <title>Uncovering the hidden diversity of litter-decomposition mechanisms in mushroom-forming fungi.</title>
        <authorList>
            <person name="Floudas D."/>
            <person name="Bentzer J."/>
            <person name="Ahren D."/>
            <person name="Johansson T."/>
            <person name="Persson P."/>
            <person name="Tunlid A."/>
        </authorList>
    </citation>
    <scope>NUCLEOTIDE SEQUENCE [LARGE SCALE GENOMIC DNA]</scope>
    <source>
        <strain evidence="9 10">CBS 661.87</strain>
    </source>
</reference>
<keyword evidence="4" id="KW-1003">Cell membrane</keyword>
<dbReference type="GO" id="GO:0005886">
    <property type="term" value="C:plasma membrane"/>
    <property type="evidence" value="ECO:0007669"/>
    <property type="project" value="UniProtKB-SubCell"/>
</dbReference>
<dbReference type="PANTHER" id="PTHR31686">
    <property type="match status" value="1"/>
</dbReference>
<evidence type="ECO:0008006" key="11">
    <source>
        <dbReference type="Google" id="ProtNLM"/>
    </source>
</evidence>
<feature type="transmembrane region" description="Helical" evidence="8">
    <location>
        <begin position="37"/>
        <end position="58"/>
    </location>
</feature>
<feature type="transmembrane region" description="Helical" evidence="8">
    <location>
        <begin position="299"/>
        <end position="319"/>
    </location>
</feature>
<evidence type="ECO:0000256" key="7">
    <source>
        <dbReference type="ARBA" id="ARBA00023136"/>
    </source>
</evidence>
<accession>A0A8H5HLU5</accession>
<comment type="similarity">
    <text evidence="2">Belongs to the tellurite-resistance/dicarboxylate transporter (TDT) family.</text>
</comment>
<evidence type="ECO:0000256" key="1">
    <source>
        <dbReference type="ARBA" id="ARBA00004651"/>
    </source>
</evidence>
<feature type="transmembrane region" description="Helical" evidence="8">
    <location>
        <begin position="186"/>
        <end position="206"/>
    </location>
</feature>
<evidence type="ECO:0000256" key="3">
    <source>
        <dbReference type="ARBA" id="ARBA00022448"/>
    </source>
</evidence>
<dbReference type="Proteomes" id="UP000565441">
    <property type="component" value="Unassembled WGS sequence"/>
</dbReference>
<dbReference type="EMBL" id="JAACJP010000003">
    <property type="protein sequence ID" value="KAF5385743.1"/>
    <property type="molecule type" value="Genomic_DNA"/>
</dbReference>
<gene>
    <name evidence="9" type="ORF">D9615_002515</name>
</gene>
<organism evidence="9 10">
    <name type="scientific">Tricholomella constricta</name>
    <dbReference type="NCBI Taxonomy" id="117010"/>
    <lineage>
        <taxon>Eukaryota</taxon>
        <taxon>Fungi</taxon>
        <taxon>Dikarya</taxon>
        <taxon>Basidiomycota</taxon>
        <taxon>Agaricomycotina</taxon>
        <taxon>Agaricomycetes</taxon>
        <taxon>Agaricomycetidae</taxon>
        <taxon>Agaricales</taxon>
        <taxon>Tricholomatineae</taxon>
        <taxon>Lyophyllaceae</taxon>
        <taxon>Tricholomella</taxon>
    </lineage>
</organism>
<evidence type="ECO:0000313" key="9">
    <source>
        <dbReference type="EMBL" id="KAF5385743.1"/>
    </source>
</evidence>
<keyword evidence="7 8" id="KW-0472">Membrane</keyword>
<dbReference type="OrthoDB" id="1099at2759"/>
<keyword evidence="3" id="KW-0813">Transport</keyword>
<sequence>MKILALFFFFLNLFLFVLFTALTIIRFTLYPHTWISILHHTTLSLYMCCFPMGATTLINVAVEVINVDYGFGGPGFLYFIWAVWWVDVAISMLCCWGVVHIMTTTHTHSLQAMTAAWLLPVVTLTVAASSGGVLARALEQYSPLKALISVAVAVFLVTVGLTLALMIITIYLLRLIVHGLPPGHKILSVFLPLGPTAQSGYAILLIGQNFKSLLPLDHGTSEFLRSGSAGETINTVCVCIAFLLWSLAVMCIVFALLGIHDSVRQTRFPFMLPFWGLVFPNGVFANLTINLSVTFDSSFFRVLGAIYAIATLLVWIFVASRTVALVYDRTIFVESMDDDNSTAKHEPLPSSATSMAG</sequence>